<sequence length="472" mass="51856">MASAALLVSACGSDAGSESERDDTAAVPDDTPFCERFDEPCYPEPAWFARESENYARTTEAPEMQASDPNFQVVWNTQSTANRLEYSARSAEDPHWSSGENACASWAGPCTGDPFRYPGTDPFYDEIGEVTPVNFYDSEGARLSGRVWAPRDATAGEQLPAVVIINGSVQAPETLYWWAAQQLVRNGYLVMTFDPRGQGRSDSQTPDGQRGSNINSVVFRRNLIDAIDFFYSTPDAPYPHNLPGSPGYEGDAGEAVTTPFNPIHDRFDRDRLGVAGHSLGATGVSVVQGEQPWPGTSQADNPIDAVVAWDNLSLSTSLDGVDVVPRVPAMGQAGDYFLAPAPLSEPPDLDEKRQGFLQWQAAGVPSMQVNIRGGTHYEWSLLPGFPATAWQGGDDEQGWGNPLAQHYTLAWFDRWLKQPGEPGYETADARLLADDDWRERLSVYYRSSRDFPLRDGQPARCGDLLRQCPDDR</sequence>
<evidence type="ECO:0000313" key="3">
    <source>
        <dbReference type="EMBL" id="PWN57477.1"/>
    </source>
</evidence>
<organism evidence="3 4">
    <name type="scientific">Abyssibacter profundi</name>
    <dbReference type="NCBI Taxonomy" id="2182787"/>
    <lineage>
        <taxon>Bacteria</taxon>
        <taxon>Pseudomonadati</taxon>
        <taxon>Pseudomonadota</taxon>
        <taxon>Gammaproteobacteria</taxon>
        <taxon>Chromatiales</taxon>
        <taxon>Oceanococcaceae</taxon>
        <taxon>Abyssibacter</taxon>
    </lineage>
</organism>
<evidence type="ECO:0000313" key="4">
    <source>
        <dbReference type="Proteomes" id="UP000251800"/>
    </source>
</evidence>
<protein>
    <recommendedName>
        <fullName evidence="5">Alpha/beta hydrolase</fullName>
    </recommendedName>
</protein>
<dbReference type="RefSeq" id="WP_109718981.1">
    <property type="nucleotide sequence ID" value="NZ_QEQK01000002.1"/>
</dbReference>
<feature type="region of interest" description="Disordered" evidence="2">
    <location>
        <begin position="12"/>
        <end position="32"/>
    </location>
</feature>
<dbReference type="PANTHER" id="PTHR22946:SF9">
    <property type="entry name" value="POLYKETIDE TRANSFERASE AF380"/>
    <property type="match status" value="1"/>
</dbReference>
<gene>
    <name evidence="3" type="ORF">DEH80_03035</name>
</gene>
<dbReference type="Gene3D" id="3.40.50.1820">
    <property type="entry name" value="alpha/beta hydrolase"/>
    <property type="match status" value="1"/>
</dbReference>
<comment type="caution">
    <text evidence="3">The sequence shown here is derived from an EMBL/GenBank/DDBJ whole genome shotgun (WGS) entry which is preliminary data.</text>
</comment>
<dbReference type="OrthoDB" id="569821at2"/>
<dbReference type="InterPro" id="IPR029058">
    <property type="entry name" value="AB_hydrolase_fold"/>
</dbReference>
<accession>A0A363UPZ4</accession>
<keyword evidence="1" id="KW-0378">Hydrolase</keyword>
<dbReference type="SUPFAM" id="SSF53474">
    <property type="entry name" value="alpha/beta-Hydrolases"/>
    <property type="match status" value="1"/>
</dbReference>
<keyword evidence="4" id="KW-1185">Reference proteome</keyword>
<evidence type="ECO:0000256" key="2">
    <source>
        <dbReference type="SAM" id="MobiDB-lite"/>
    </source>
</evidence>
<dbReference type="InterPro" id="IPR050261">
    <property type="entry name" value="FrsA_esterase"/>
</dbReference>
<dbReference type="GO" id="GO:0052689">
    <property type="term" value="F:carboxylic ester hydrolase activity"/>
    <property type="evidence" value="ECO:0007669"/>
    <property type="project" value="UniProtKB-ARBA"/>
</dbReference>
<evidence type="ECO:0000256" key="1">
    <source>
        <dbReference type="ARBA" id="ARBA00022801"/>
    </source>
</evidence>
<dbReference type="AlphaFoldDB" id="A0A363UPZ4"/>
<proteinExistence type="predicted"/>
<reference evidence="3 4" key="1">
    <citation type="submission" date="2018-05" db="EMBL/GenBank/DDBJ databases">
        <title>Abyssibacter profundi OUC007T gen. nov., sp. nov, a marine bacterium isolated from seawater of the Mariana Trench.</title>
        <authorList>
            <person name="Zhou S."/>
        </authorList>
    </citation>
    <scope>NUCLEOTIDE SEQUENCE [LARGE SCALE GENOMIC DNA]</scope>
    <source>
        <strain evidence="3 4">OUC007</strain>
    </source>
</reference>
<name>A0A363UPZ4_9GAMM</name>
<dbReference type="Proteomes" id="UP000251800">
    <property type="component" value="Unassembled WGS sequence"/>
</dbReference>
<dbReference type="EMBL" id="QEQK01000002">
    <property type="protein sequence ID" value="PWN57477.1"/>
    <property type="molecule type" value="Genomic_DNA"/>
</dbReference>
<dbReference type="PANTHER" id="PTHR22946">
    <property type="entry name" value="DIENELACTONE HYDROLASE DOMAIN-CONTAINING PROTEIN-RELATED"/>
    <property type="match status" value="1"/>
</dbReference>
<evidence type="ECO:0008006" key="5">
    <source>
        <dbReference type="Google" id="ProtNLM"/>
    </source>
</evidence>